<keyword evidence="2" id="KW-1185">Reference proteome</keyword>
<dbReference type="Proteomes" id="UP000789920">
    <property type="component" value="Unassembled WGS sequence"/>
</dbReference>
<protein>
    <submittedName>
        <fullName evidence="1">16745_t:CDS:1</fullName>
    </submittedName>
</protein>
<name>A0ACA9RZZ6_9GLOM</name>
<reference evidence="1" key="1">
    <citation type="submission" date="2021-06" db="EMBL/GenBank/DDBJ databases">
        <authorList>
            <person name="Kallberg Y."/>
            <person name="Tangrot J."/>
            <person name="Rosling A."/>
        </authorList>
    </citation>
    <scope>NUCLEOTIDE SEQUENCE</scope>
    <source>
        <strain evidence="1">MA461A</strain>
    </source>
</reference>
<sequence length="125" mass="14033">MPSHIALLIVISSAKNNRLCSYGLAKYKLSDQTSRNIRWKYFFPSNTLPQLFNSGDIVFISGKYVVEHSEECVTVTYASIVGTGKPEREFDLTNVPTCIPHCMISVGINRIPKTTEEFIHFGAEC</sequence>
<proteinExistence type="predicted"/>
<comment type="caution">
    <text evidence="1">The sequence shown here is derived from an EMBL/GenBank/DDBJ whole genome shotgun (WGS) entry which is preliminary data.</text>
</comment>
<dbReference type="EMBL" id="CAJVQC010080424">
    <property type="protein sequence ID" value="CAG8817972.1"/>
    <property type="molecule type" value="Genomic_DNA"/>
</dbReference>
<organism evidence="1 2">
    <name type="scientific">Racocetra persica</name>
    <dbReference type="NCBI Taxonomy" id="160502"/>
    <lineage>
        <taxon>Eukaryota</taxon>
        <taxon>Fungi</taxon>
        <taxon>Fungi incertae sedis</taxon>
        <taxon>Mucoromycota</taxon>
        <taxon>Glomeromycotina</taxon>
        <taxon>Glomeromycetes</taxon>
        <taxon>Diversisporales</taxon>
        <taxon>Gigasporaceae</taxon>
        <taxon>Racocetra</taxon>
    </lineage>
</organism>
<evidence type="ECO:0000313" key="2">
    <source>
        <dbReference type="Proteomes" id="UP000789920"/>
    </source>
</evidence>
<gene>
    <name evidence="1" type="ORF">RPERSI_LOCUS24810</name>
</gene>
<evidence type="ECO:0000313" key="1">
    <source>
        <dbReference type="EMBL" id="CAG8817972.1"/>
    </source>
</evidence>
<accession>A0ACA9RZZ6</accession>
<feature type="non-terminal residue" evidence="1">
    <location>
        <position position="125"/>
    </location>
</feature>